<proteinExistence type="inferred from homology"/>
<dbReference type="GO" id="GO:0043780">
    <property type="term" value="F:cobalt-precorrin-5B C1-methyltransferase activity"/>
    <property type="evidence" value="ECO:0007669"/>
    <property type="project" value="RHEA"/>
</dbReference>
<comment type="caution">
    <text evidence="6">The sequence shown here is derived from an EMBL/GenBank/DDBJ whole genome shotgun (WGS) entry which is preliminary data.</text>
</comment>
<dbReference type="PANTHER" id="PTHR35863">
    <property type="entry name" value="COBALT-PRECORRIN-5B C(1)-METHYLTRANSFERASE"/>
    <property type="match status" value="1"/>
</dbReference>
<evidence type="ECO:0000313" key="6">
    <source>
        <dbReference type="EMBL" id="TRO77783.1"/>
    </source>
</evidence>
<dbReference type="HAMAP" id="MF_00787">
    <property type="entry name" value="CbiD"/>
    <property type="match status" value="1"/>
</dbReference>
<protein>
    <recommendedName>
        <fullName evidence="5">Cobalt-precorrin-5B C(1)-methyltransferase</fullName>
        <ecNumber evidence="5">2.1.1.195</ecNumber>
    </recommendedName>
    <alternativeName>
        <fullName evidence="5">Cobalt-precorrin-6A synthase</fullName>
    </alternativeName>
</protein>
<evidence type="ECO:0000313" key="7">
    <source>
        <dbReference type="Proteomes" id="UP000317155"/>
    </source>
</evidence>
<dbReference type="PANTHER" id="PTHR35863:SF1">
    <property type="entry name" value="COBALT-PRECORRIN-5B C(1)-METHYLTRANSFERASE"/>
    <property type="match status" value="1"/>
</dbReference>
<comment type="similarity">
    <text evidence="5">Belongs to the CbiD family.</text>
</comment>
<comment type="pathway">
    <text evidence="5">Cofactor biosynthesis; adenosylcobalamin biosynthesis; cob(II)yrinate a,c-diamide from sirohydrochlorin (anaerobic route): step 6/10.</text>
</comment>
<keyword evidence="3 5" id="KW-0808">Transferase</keyword>
<keyword evidence="7" id="KW-1185">Reference proteome</keyword>
<dbReference type="Proteomes" id="UP000317155">
    <property type="component" value="Unassembled WGS sequence"/>
</dbReference>
<evidence type="ECO:0000256" key="4">
    <source>
        <dbReference type="ARBA" id="ARBA00022691"/>
    </source>
</evidence>
<dbReference type="SUPFAM" id="SSF111342">
    <property type="entry name" value="CbiD-like"/>
    <property type="match status" value="1"/>
</dbReference>
<dbReference type="EMBL" id="VJVV01000024">
    <property type="protein sequence ID" value="TRO77783.1"/>
    <property type="molecule type" value="Genomic_DNA"/>
</dbReference>
<evidence type="ECO:0000256" key="1">
    <source>
        <dbReference type="ARBA" id="ARBA00022573"/>
    </source>
</evidence>
<sequence>MTREGASTGSCAALAAKGAALLLCRNERVGTVDIPLPDGGRLLWALAEQRLESNGAAAVVVKDAGDDPDVTNGARIEVRLARRNDNNVCFHAGRGVGLVTLPGLALEVGEPAINPTPRKMIEAALREVTDWGLDVTVSVEGGEALAFKTFNAKLGVEGGISILGTSGRVRPFSAAALQDSLKCAMDICAASGTLAPVFTPGNIGRRAARNYFNLAPQQLVEVSNEWGFVLENSLVYDFQQLLLIGHPGKLGKLAMGQWQTHSTQSDSAIEYVSILAESLLSRRIEVQQTVEGLFMLGMQPIERKIVAEALAAKINSAVCNTFRSNRQIAVVLINLKGEMLGGDGALEMWQ</sequence>
<comment type="catalytic activity">
    <reaction evidence="5">
        <text>Co-precorrin-5B + S-adenosyl-L-methionine = Co-precorrin-6A + S-adenosyl-L-homocysteine</text>
        <dbReference type="Rhea" id="RHEA:26285"/>
        <dbReference type="ChEBI" id="CHEBI:57856"/>
        <dbReference type="ChEBI" id="CHEBI:59789"/>
        <dbReference type="ChEBI" id="CHEBI:60063"/>
        <dbReference type="ChEBI" id="CHEBI:60064"/>
        <dbReference type="EC" id="2.1.1.195"/>
    </reaction>
</comment>
<evidence type="ECO:0000256" key="2">
    <source>
        <dbReference type="ARBA" id="ARBA00022603"/>
    </source>
</evidence>
<dbReference type="GO" id="GO:0032259">
    <property type="term" value="P:methylation"/>
    <property type="evidence" value="ECO:0007669"/>
    <property type="project" value="UniProtKB-KW"/>
</dbReference>
<organism evidence="6 7">
    <name type="scientific">Trichloromonas acetexigens</name>
    <dbReference type="NCBI Taxonomy" id="38815"/>
    <lineage>
        <taxon>Bacteria</taxon>
        <taxon>Pseudomonadati</taxon>
        <taxon>Thermodesulfobacteriota</taxon>
        <taxon>Desulfuromonadia</taxon>
        <taxon>Desulfuromonadales</taxon>
        <taxon>Trichloromonadaceae</taxon>
        <taxon>Trichloromonas</taxon>
    </lineage>
</organism>
<dbReference type="GO" id="GO:0019251">
    <property type="term" value="P:anaerobic cobalamin biosynthetic process"/>
    <property type="evidence" value="ECO:0007669"/>
    <property type="project" value="UniProtKB-UniRule"/>
</dbReference>
<reference evidence="6 7" key="1">
    <citation type="submission" date="2019-07" db="EMBL/GenBank/DDBJ databases">
        <title>Insights of Desulfuromonas acetexigens electromicrobiology.</title>
        <authorList>
            <person name="Katuri K."/>
            <person name="Sapireddy V."/>
            <person name="Shaw D.R."/>
            <person name="Saikaly P."/>
        </authorList>
    </citation>
    <scope>NUCLEOTIDE SEQUENCE [LARGE SCALE GENOMIC DNA]</scope>
    <source>
        <strain evidence="6 7">2873</strain>
    </source>
</reference>
<dbReference type="InterPro" id="IPR036074">
    <property type="entry name" value="CbiD_sf"/>
</dbReference>
<comment type="function">
    <text evidence="5">Catalyzes the methylation of C-1 in cobalt-precorrin-5B to form cobalt-precorrin-6A.</text>
</comment>
<evidence type="ECO:0000256" key="3">
    <source>
        <dbReference type="ARBA" id="ARBA00022679"/>
    </source>
</evidence>
<gene>
    <name evidence="5 6" type="primary">cbiD</name>
    <name evidence="6" type="ORF">FL622_17000</name>
</gene>
<dbReference type="Pfam" id="PF01888">
    <property type="entry name" value="CbiD"/>
    <property type="match status" value="1"/>
</dbReference>
<dbReference type="RefSeq" id="WP_092056534.1">
    <property type="nucleotide sequence ID" value="NZ_FOJJ01000017.1"/>
</dbReference>
<keyword evidence="2 5" id="KW-0489">Methyltransferase</keyword>
<dbReference type="UniPathway" id="UPA00148">
    <property type="reaction ID" value="UER00227"/>
</dbReference>
<keyword evidence="1 5" id="KW-0169">Cobalamin biosynthesis</keyword>
<evidence type="ECO:0000256" key="5">
    <source>
        <dbReference type="HAMAP-Rule" id="MF_00787"/>
    </source>
</evidence>
<name>A0A550J3S4_9BACT</name>
<dbReference type="Gene3D" id="3.30.2110.10">
    <property type="entry name" value="CbiD-like"/>
    <property type="match status" value="1"/>
</dbReference>
<dbReference type="AlphaFoldDB" id="A0A550J3S4"/>
<dbReference type="EC" id="2.1.1.195" evidence="5"/>
<dbReference type="PIRSF" id="PIRSF026782">
    <property type="entry name" value="CbiD"/>
    <property type="match status" value="1"/>
</dbReference>
<dbReference type="InterPro" id="IPR002748">
    <property type="entry name" value="CbiD"/>
</dbReference>
<keyword evidence="4 5" id="KW-0949">S-adenosyl-L-methionine</keyword>
<accession>A0A550J3S4</accession>
<dbReference type="NCBIfam" id="TIGR00312">
    <property type="entry name" value="cbiD"/>
    <property type="match status" value="1"/>
</dbReference>
<dbReference type="OrthoDB" id="6439987at2"/>